<dbReference type="AlphaFoldDB" id="A0A0F9JD15"/>
<reference evidence="1" key="1">
    <citation type="journal article" date="2015" name="Nature">
        <title>Complex archaea that bridge the gap between prokaryotes and eukaryotes.</title>
        <authorList>
            <person name="Spang A."/>
            <person name="Saw J.H."/>
            <person name="Jorgensen S.L."/>
            <person name="Zaremba-Niedzwiedzka K."/>
            <person name="Martijn J."/>
            <person name="Lind A.E."/>
            <person name="van Eijk R."/>
            <person name="Schleper C."/>
            <person name="Guy L."/>
            <person name="Ettema T.J."/>
        </authorList>
    </citation>
    <scope>NUCLEOTIDE SEQUENCE</scope>
</reference>
<accession>A0A0F9JD15</accession>
<comment type="caution">
    <text evidence="1">The sequence shown here is derived from an EMBL/GenBank/DDBJ whole genome shotgun (WGS) entry which is preliminary data.</text>
</comment>
<evidence type="ECO:0000313" key="1">
    <source>
        <dbReference type="EMBL" id="KKM60181.1"/>
    </source>
</evidence>
<proteinExistence type="predicted"/>
<dbReference type="EMBL" id="LAZR01011728">
    <property type="protein sequence ID" value="KKM60181.1"/>
    <property type="molecule type" value="Genomic_DNA"/>
</dbReference>
<gene>
    <name evidence="1" type="ORF">LCGC14_1544470</name>
</gene>
<organism evidence="1">
    <name type="scientific">marine sediment metagenome</name>
    <dbReference type="NCBI Taxonomy" id="412755"/>
    <lineage>
        <taxon>unclassified sequences</taxon>
        <taxon>metagenomes</taxon>
        <taxon>ecological metagenomes</taxon>
    </lineage>
</organism>
<protein>
    <submittedName>
        <fullName evidence="1">Uncharacterized protein</fullName>
    </submittedName>
</protein>
<name>A0A0F9JD15_9ZZZZ</name>
<sequence>MKVKTIKDKSKVPIWKDRWVSSVHINKDYSGDLRVLSFNRRDRNKGNPL</sequence>